<dbReference type="OrthoDB" id="10920at2157"/>
<feature type="transmembrane region" description="Helical" evidence="1">
    <location>
        <begin position="130"/>
        <end position="149"/>
    </location>
</feature>
<sequence length="158" mass="18285">MRIGKLYNKYKDYVLFNKNILISGIFAFFAGAIFTQFFSEFSSDSLSNSIVTLILEYCVYIPIFSYLFYLDNKSRYVDKETGKKNYNEIRTDIKKLIAAFAISETIYSVSKVVLHYQLLSLGFIEPYQTSMIASIIAWIIFLLVINLSIKAVHLFKSK</sequence>
<feature type="transmembrane region" description="Helical" evidence="1">
    <location>
        <begin position="96"/>
        <end position="118"/>
    </location>
</feature>
<keyword evidence="1" id="KW-0472">Membrane</keyword>
<protein>
    <recommendedName>
        <fullName evidence="4">GtrA-like protein</fullName>
    </recommendedName>
</protein>
<feature type="transmembrane region" description="Helical" evidence="1">
    <location>
        <begin position="50"/>
        <end position="69"/>
    </location>
</feature>
<dbReference type="Proteomes" id="UP000058925">
    <property type="component" value="Chromosome"/>
</dbReference>
<dbReference type="AlphaFoldDB" id="A0A654LYM5"/>
<reference evidence="3" key="1">
    <citation type="submission" date="2015-10" db="EMBL/GenBank/DDBJ databases">
        <title>Niche specialization of a soil ammonia-oxidizing archaeon, Candidatus Nitrosocosmicus oleophilus.</title>
        <authorList>
            <person name="Jung M.-Y."/>
            <person name="Rhee S.-K."/>
        </authorList>
    </citation>
    <scope>NUCLEOTIDE SEQUENCE [LARGE SCALE GENOMIC DNA]</scope>
    <source>
        <strain evidence="3">MY3</strain>
    </source>
</reference>
<dbReference type="GeneID" id="60422380"/>
<dbReference type="RefSeq" id="WP_196815858.1">
    <property type="nucleotide sequence ID" value="NZ_CP012850.1"/>
</dbReference>
<organism evidence="2 3">
    <name type="scientific">Candidatus Nitrosocosmicus oleophilus</name>
    <dbReference type="NCBI Taxonomy" id="1353260"/>
    <lineage>
        <taxon>Archaea</taxon>
        <taxon>Nitrososphaerota</taxon>
        <taxon>Nitrososphaeria</taxon>
        <taxon>Nitrososphaerales</taxon>
        <taxon>Nitrososphaeraceae</taxon>
        <taxon>Candidatus Nitrosocosmicus</taxon>
    </lineage>
</organism>
<evidence type="ECO:0000313" key="3">
    <source>
        <dbReference type="Proteomes" id="UP000058925"/>
    </source>
</evidence>
<evidence type="ECO:0000256" key="1">
    <source>
        <dbReference type="SAM" id="Phobius"/>
    </source>
</evidence>
<evidence type="ECO:0000313" key="2">
    <source>
        <dbReference type="EMBL" id="ALI36634.1"/>
    </source>
</evidence>
<name>A0A654LYM5_9ARCH</name>
<accession>A0A654LYM5</accession>
<dbReference type="EMBL" id="CP012850">
    <property type="protein sequence ID" value="ALI36634.1"/>
    <property type="molecule type" value="Genomic_DNA"/>
</dbReference>
<keyword evidence="3" id="KW-1185">Reference proteome</keyword>
<keyword evidence="1" id="KW-1133">Transmembrane helix</keyword>
<feature type="transmembrane region" description="Helical" evidence="1">
    <location>
        <begin position="20"/>
        <end position="38"/>
    </location>
</feature>
<proteinExistence type="predicted"/>
<evidence type="ECO:0008006" key="4">
    <source>
        <dbReference type="Google" id="ProtNLM"/>
    </source>
</evidence>
<keyword evidence="1" id="KW-0812">Transmembrane</keyword>
<gene>
    <name evidence="2" type="ORF">NMY3_02438</name>
</gene>
<dbReference type="KEGG" id="taa:NMY3_02438"/>